<evidence type="ECO:0000313" key="6">
    <source>
        <dbReference type="EMBL" id="EFC94317.1"/>
    </source>
</evidence>
<feature type="transmembrane region" description="Helical" evidence="4">
    <location>
        <begin position="23"/>
        <end position="44"/>
    </location>
</feature>
<feature type="domain" description="ABC transporter type 1 GsiC-like N-terminal" evidence="5">
    <location>
        <begin position="15"/>
        <end position="89"/>
    </location>
</feature>
<accession>D3AV39</accession>
<evidence type="ECO:0000256" key="2">
    <source>
        <dbReference type="ARBA" id="ARBA00022448"/>
    </source>
</evidence>
<name>D3AV39_9FIRM</name>
<dbReference type="GO" id="GO:0005886">
    <property type="term" value="C:plasma membrane"/>
    <property type="evidence" value="ECO:0007669"/>
    <property type="project" value="UniProtKB-SubCell"/>
</dbReference>
<dbReference type="HOGENOM" id="CLU_036879_5_3_9"/>
<dbReference type="InterPro" id="IPR045621">
    <property type="entry name" value="BPD_transp_1_N"/>
</dbReference>
<feature type="non-terminal residue" evidence="6">
    <location>
        <position position="150"/>
    </location>
</feature>
<sequence>MGKRMSQKQDGRFKMVKYILKKIGYMIVTLWVILTITFFLVSVIPGDPMQADTKVLPEAVVENLKARWGLDKPIGERYVIYLKNLLHGELGESYKTPGLTANQIIKDRFPASARLGIQAVVLGLVLGLLLGILAAFHRGTWIDFITIFIA</sequence>
<keyword evidence="2" id="KW-0813">Transport</keyword>
<evidence type="ECO:0000313" key="7">
    <source>
        <dbReference type="Proteomes" id="UP000004968"/>
    </source>
</evidence>
<dbReference type="PANTHER" id="PTHR43163:SF6">
    <property type="entry name" value="DIPEPTIDE TRANSPORT SYSTEM PERMEASE PROTEIN DPPB-RELATED"/>
    <property type="match status" value="1"/>
</dbReference>
<keyword evidence="4" id="KW-0472">Membrane</keyword>
<evidence type="ECO:0000256" key="4">
    <source>
        <dbReference type="SAM" id="Phobius"/>
    </source>
</evidence>
<keyword evidence="4" id="KW-1133">Transmembrane helix</keyword>
<evidence type="ECO:0000259" key="5">
    <source>
        <dbReference type="Pfam" id="PF19300"/>
    </source>
</evidence>
<reference evidence="6 7" key="1">
    <citation type="submission" date="2010-01" db="EMBL/GenBank/DDBJ databases">
        <authorList>
            <person name="Weinstock G."/>
            <person name="Sodergren E."/>
            <person name="Clifton S."/>
            <person name="Fulton L."/>
            <person name="Fulton B."/>
            <person name="Courtney L."/>
            <person name="Fronick C."/>
            <person name="Harrison M."/>
            <person name="Strong C."/>
            <person name="Farmer C."/>
            <person name="Delahaunty K."/>
            <person name="Markovic C."/>
            <person name="Hall O."/>
            <person name="Minx P."/>
            <person name="Tomlinson C."/>
            <person name="Mitreva M."/>
            <person name="Nelson J."/>
            <person name="Hou S."/>
            <person name="Wollam A."/>
            <person name="Pepin K.H."/>
            <person name="Johnson M."/>
            <person name="Bhonagiri V."/>
            <person name="Nash W.E."/>
            <person name="Warren W."/>
            <person name="Chinwalla A."/>
            <person name="Mardis E.R."/>
            <person name="Wilson R.K."/>
        </authorList>
    </citation>
    <scope>NUCLEOTIDE SEQUENCE [LARGE SCALE GENOMIC DNA]</scope>
    <source>
        <strain evidence="6 7">DSM 13479</strain>
    </source>
</reference>
<keyword evidence="3" id="KW-1003">Cell membrane</keyword>
<keyword evidence="4" id="KW-0812">Transmembrane</keyword>
<dbReference type="EMBL" id="ACIO01001199">
    <property type="protein sequence ID" value="EFC94317.1"/>
    <property type="molecule type" value="Genomic_DNA"/>
</dbReference>
<dbReference type="Pfam" id="PF19300">
    <property type="entry name" value="BPD_transp_1_N"/>
    <property type="match status" value="1"/>
</dbReference>
<organism evidence="6 7">
    <name type="scientific">Hungatella hathewayi DSM 13479</name>
    <dbReference type="NCBI Taxonomy" id="566550"/>
    <lineage>
        <taxon>Bacteria</taxon>
        <taxon>Bacillati</taxon>
        <taxon>Bacillota</taxon>
        <taxon>Clostridia</taxon>
        <taxon>Lachnospirales</taxon>
        <taxon>Lachnospiraceae</taxon>
        <taxon>Hungatella</taxon>
    </lineage>
</organism>
<dbReference type="Proteomes" id="UP000004968">
    <property type="component" value="Unassembled WGS sequence"/>
</dbReference>
<protein>
    <recommendedName>
        <fullName evidence="5">ABC transporter type 1 GsiC-like N-terminal domain-containing protein</fullName>
    </recommendedName>
</protein>
<dbReference type="AlphaFoldDB" id="D3AV39"/>
<feature type="transmembrane region" description="Helical" evidence="4">
    <location>
        <begin position="115"/>
        <end position="136"/>
    </location>
</feature>
<gene>
    <name evidence="6" type="ORF">CLOSTHATH_07515</name>
</gene>
<evidence type="ECO:0000256" key="1">
    <source>
        <dbReference type="ARBA" id="ARBA00004651"/>
    </source>
</evidence>
<dbReference type="PANTHER" id="PTHR43163">
    <property type="entry name" value="DIPEPTIDE TRANSPORT SYSTEM PERMEASE PROTEIN DPPB-RELATED"/>
    <property type="match status" value="1"/>
</dbReference>
<evidence type="ECO:0000256" key="3">
    <source>
        <dbReference type="ARBA" id="ARBA00022475"/>
    </source>
</evidence>
<comment type="subcellular location">
    <subcellularLocation>
        <location evidence="1">Cell membrane</location>
        <topology evidence="1">Multi-pass membrane protein</topology>
    </subcellularLocation>
</comment>
<proteinExistence type="predicted"/>
<comment type="caution">
    <text evidence="6">The sequence shown here is derived from an EMBL/GenBank/DDBJ whole genome shotgun (WGS) entry which is preliminary data.</text>
</comment>